<organism evidence="1 2">
    <name type="scientific">Streptosporangium canum</name>
    <dbReference type="NCBI Taxonomy" id="324952"/>
    <lineage>
        <taxon>Bacteria</taxon>
        <taxon>Bacillati</taxon>
        <taxon>Actinomycetota</taxon>
        <taxon>Actinomycetes</taxon>
        <taxon>Streptosporangiales</taxon>
        <taxon>Streptosporangiaceae</taxon>
        <taxon>Streptosporangium</taxon>
    </lineage>
</organism>
<keyword evidence="2" id="KW-1185">Reference proteome</keyword>
<gene>
    <name evidence="1" type="ORF">SAMN05216275_12170</name>
</gene>
<sequence length="82" mass="9412">MAQRDHVRLEWREPYRTPERVRPVAWTCLCRATVYELCSGGGQAFIRRTVQLDGNATVHESPRWSVNEARTVWTALLSGGVR</sequence>
<accession>A0A1I3Y973</accession>
<dbReference type="AlphaFoldDB" id="A0A1I3Y973"/>
<name>A0A1I3Y973_9ACTN</name>
<evidence type="ECO:0000313" key="2">
    <source>
        <dbReference type="Proteomes" id="UP000199111"/>
    </source>
</evidence>
<dbReference type="Proteomes" id="UP000199111">
    <property type="component" value="Unassembled WGS sequence"/>
</dbReference>
<evidence type="ECO:0000313" key="1">
    <source>
        <dbReference type="EMBL" id="SFK27801.1"/>
    </source>
</evidence>
<dbReference type="EMBL" id="FOQY01000021">
    <property type="protein sequence ID" value="SFK27801.1"/>
    <property type="molecule type" value="Genomic_DNA"/>
</dbReference>
<protein>
    <submittedName>
        <fullName evidence="1">Uncharacterized protein</fullName>
    </submittedName>
</protein>
<proteinExistence type="predicted"/>
<reference evidence="2" key="1">
    <citation type="submission" date="2016-10" db="EMBL/GenBank/DDBJ databases">
        <authorList>
            <person name="Varghese N."/>
            <person name="Submissions S."/>
        </authorList>
    </citation>
    <scope>NUCLEOTIDE SEQUENCE [LARGE SCALE GENOMIC DNA]</scope>
    <source>
        <strain evidence="2">CGMCC 4.2126</strain>
    </source>
</reference>